<dbReference type="AlphaFoldDB" id="F0R5W5"/>
<keyword evidence="1" id="KW-0472">Membrane</keyword>
<dbReference type="Proteomes" id="UP000007486">
    <property type="component" value="Chromosome"/>
</dbReference>
<evidence type="ECO:0000256" key="1">
    <source>
        <dbReference type="SAM" id="Phobius"/>
    </source>
</evidence>
<evidence type="ECO:0000313" key="2">
    <source>
        <dbReference type="EMBL" id="ADY37871.1"/>
    </source>
</evidence>
<organism evidence="2 3">
    <name type="scientific">Phocaeicola salanitronis (strain DSM 18170 / JCM 13657 / CCUG 60908 / BL78)</name>
    <name type="common">Bacteroides salanitronis</name>
    <dbReference type="NCBI Taxonomy" id="667015"/>
    <lineage>
        <taxon>Bacteria</taxon>
        <taxon>Pseudomonadati</taxon>
        <taxon>Bacteroidota</taxon>
        <taxon>Bacteroidia</taxon>
        <taxon>Bacteroidales</taxon>
        <taxon>Bacteroidaceae</taxon>
        <taxon>Phocaeicola</taxon>
    </lineage>
</organism>
<feature type="transmembrane region" description="Helical" evidence="1">
    <location>
        <begin position="131"/>
        <end position="152"/>
    </location>
</feature>
<protein>
    <submittedName>
        <fullName evidence="2">Uncharacterized protein</fullName>
    </submittedName>
</protein>
<evidence type="ECO:0000313" key="3">
    <source>
        <dbReference type="Proteomes" id="UP000007486"/>
    </source>
</evidence>
<dbReference type="HOGENOM" id="CLU_140335_0_0_10"/>
<proteinExistence type="predicted"/>
<dbReference type="eggNOG" id="ENOG503490R">
    <property type="taxonomic scope" value="Bacteria"/>
</dbReference>
<feature type="transmembrane region" description="Helical" evidence="1">
    <location>
        <begin position="52"/>
        <end position="75"/>
    </location>
</feature>
<keyword evidence="1" id="KW-1133">Transmembrane helix</keyword>
<keyword evidence="1" id="KW-0812">Transmembrane</keyword>
<accession>F0R5W5</accession>
<gene>
    <name evidence="2" type="ordered locus">Bacsa_3346</name>
</gene>
<dbReference type="STRING" id="667015.Bacsa_3346"/>
<dbReference type="RefSeq" id="WP_013619228.1">
    <property type="nucleotide sequence ID" value="NC_015164.1"/>
</dbReference>
<dbReference type="OrthoDB" id="1121549at2"/>
<feature type="transmembrane region" description="Helical" evidence="1">
    <location>
        <begin position="87"/>
        <end position="111"/>
    </location>
</feature>
<dbReference type="EMBL" id="CP002530">
    <property type="protein sequence ID" value="ADY37871.1"/>
    <property type="molecule type" value="Genomic_DNA"/>
</dbReference>
<keyword evidence="3" id="KW-1185">Reference proteome</keyword>
<sequence>MAKLSYKVSYYVFYVCVALIVIVLALFFGVGYGEVNAAGLTEPAYTDTLIYLMYGLFAVAVIATLVAAIMQFGGALKENPKGALKSLFGLILMVVLLIVTYSMGSAAPVAMGDGTIYDDAVMLRVTDMFLYSTYALLVIAAVGTLLNLTGIFKQR</sequence>
<feature type="transmembrane region" description="Helical" evidence="1">
    <location>
        <begin position="12"/>
        <end position="32"/>
    </location>
</feature>
<name>F0R5W5_PHOSB</name>
<reference evidence="2 3" key="1">
    <citation type="journal article" date="2011" name="Stand. Genomic Sci.">
        <title>Complete genome sequence of Bacteroides salanitronis type strain (BL78).</title>
        <authorList>
            <person name="Gronow S."/>
            <person name="Held B."/>
            <person name="Lucas S."/>
            <person name="Lapidus A."/>
            <person name="Del Rio T.G."/>
            <person name="Nolan M."/>
            <person name="Tice H."/>
            <person name="Deshpande S."/>
            <person name="Cheng J.F."/>
            <person name="Pitluck S."/>
            <person name="Liolios K."/>
            <person name="Pagani I."/>
            <person name="Ivanova N."/>
            <person name="Mavromatis K."/>
            <person name="Pati A."/>
            <person name="Tapia R."/>
            <person name="Han C."/>
            <person name="Goodwin L."/>
            <person name="Chen A."/>
            <person name="Palaniappan K."/>
            <person name="Land M."/>
            <person name="Hauser L."/>
            <person name="Chang Y.J."/>
            <person name="Jeffries C.D."/>
            <person name="Brambilla E.M."/>
            <person name="Rohde M."/>
            <person name="Goker M."/>
            <person name="Detter J.C."/>
            <person name="Woyke T."/>
            <person name="Bristow J."/>
            <person name="Markowitz V."/>
            <person name="Hugenholtz P."/>
            <person name="Kyrpides N.C."/>
            <person name="Klenk H.P."/>
            <person name="Eisen J.A."/>
        </authorList>
    </citation>
    <scope>NUCLEOTIDE SEQUENCE [LARGE SCALE GENOMIC DNA]</scope>
    <source>
        <strain evidence="2 3">DSM 18170</strain>
    </source>
</reference>
<dbReference type="KEGG" id="bsa:Bacsa_3346"/>